<feature type="transmembrane region" description="Helical" evidence="9">
    <location>
        <begin position="365"/>
        <end position="388"/>
    </location>
</feature>
<feature type="transmembrane region" description="Helical" evidence="9">
    <location>
        <begin position="155"/>
        <end position="177"/>
    </location>
</feature>
<evidence type="ECO:0000313" key="12">
    <source>
        <dbReference type="Proteomes" id="UP001519325"/>
    </source>
</evidence>
<dbReference type="RefSeq" id="WP_245365943.1">
    <property type="nucleotide sequence ID" value="NZ_JAGGMR010000001.1"/>
</dbReference>
<feature type="transmembrane region" description="Helical" evidence="9">
    <location>
        <begin position="332"/>
        <end position="353"/>
    </location>
</feature>
<accession>A0ABS4QDK6</accession>
<evidence type="ECO:0000256" key="2">
    <source>
        <dbReference type="ARBA" id="ARBA00008240"/>
    </source>
</evidence>
<comment type="subcellular location">
    <subcellularLocation>
        <location evidence="1">Cell membrane</location>
        <topology evidence="1">Multi-pass membrane protein</topology>
    </subcellularLocation>
</comment>
<dbReference type="InterPro" id="IPR005829">
    <property type="entry name" value="Sugar_transporter_CS"/>
</dbReference>
<evidence type="ECO:0000256" key="4">
    <source>
        <dbReference type="ARBA" id="ARBA00022475"/>
    </source>
</evidence>
<feature type="transmembrane region" description="Helical" evidence="9">
    <location>
        <begin position="400"/>
        <end position="420"/>
    </location>
</feature>
<keyword evidence="7 9" id="KW-1133">Transmembrane helix</keyword>
<evidence type="ECO:0000259" key="10">
    <source>
        <dbReference type="PROSITE" id="PS50850"/>
    </source>
</evidence>
<evidence type="ECO:0000256" key="1">
    <source>
        <dbReference type="ARBA" id="ARBA00004651"/>
    </source>
</evidence>
<evidence type="ECO:0000256" key="3">
    <source>
        <dbReference type="ARBA" id="ARBA00022448"/>
    </source>
</evidence>
<keyword evidence="12" id="KW-1185">Reference proteome</keyword>
<feature type="transmembrane region" description="Helical" evidence="9">
    <location>
        <begin position="114"/>
        <end position="134"/>
    </location>
</feature>
<comment type="caution">
    <text evidence="11">The sequence shown here is derived from an EMBL/GenBank/DDBJ whole genome shotgun (WGS) entry which is preliminary data.</text>
</comment>
<reference evidence="11 12" key="1">
    <citation type="submission" date="2021-03" db="EMBL/GenBank/DDBJ databases">
        <title>Sequencing the genomes of 1000 actinobacteria strains.</title>
        <authorList>
            <person name="Klenk H.-P."/>
        </authorList>
    </citation>
    <scope>NUCLEOTIDE SEQUENCE [LARGE SCALE GENOMIC DNA]</scope>
    <source>
        <strain evidence="11 12">DSM 45516</strain>
    </source>
</reference>
<keyword evidence="8 9" id="KW-0472">Membrane</keyword>
<sequence>MTASTAAETGSPGSGQSLRKSVAASAMGNATEWFDYGVYAATATYLTEAFFPGELGTLGTMLGFAVSFLLRPLGGMVWGPIGDRIGRKAVLGTTILLMAAATGAIGLIPTHASIGVAAPILLILLRVVQGFSTGGEYGGAATYLAECATDRKRGFFGSFLEFGTLFGFVGGSATVLACQLVLGSDAMQAWGWRIPFLIAVPLGLIGWYLRARLDESPVFEEVADQPHPPGGLREVLTTYRRETLTLIGLVVALNVVNYTLLTYQPTYLQNTIGVSDSTTTAMMLIGQLVMMVVLPFFGALSDRVGRRPMWLVSLIGLSVLALPMYWLMGKGIVWAVIGFVVLGLFYVPQLATISSTFPAIFPTHVRYAGFALGYNVSTAAFGGTAPLVNEAVIESTGWALFPAAYMIGASLIGLVAWSFLRETAGTSLRGTEVPDVENSEVPVAAAALTNTAVLDPIVDTAVLDALGPDTDDPGPAAPATAPA</sequence>
<comment type="similarity">
    <text evidence="2">Belongs to the major facilitator superfamily. Metabolite:H+ Symporter (MHS) family (TC 2.A.1.6) family.</text>
</comment>
<feature type="transmembrane region" description="Helical" evidence="9">
    <location>
        <begin position="281"/>
        <end position="301"/>
    </location>
</feature>
<protein>
    <submittedName>
        <fullName evidence="11">MHS family proline/betaine transporter-like MFS transporter</fullName>
    </submittedName>
</protein>
<keyword evidence="3" id="KW-0813">Transport</keyword>
<feature type="transmembrane region" description="Helical" evidence="9">
    <location>
        <begin position="189"/>
        <end position="209"/>
    </location>
</feature>
<dbReference type="InterPro" id="IPR036259">
    <property type="entry name" value="MFS_trans_sf"/>
</dbReference>
<dbReference type="EMBL" id="JAGGMR010000001">
    <property type="protein sequence ID" value="MBP2189769.1"/>
    <property type="molecule type" value="Genomic_DNA"/>
</dbReference>
<evidence type="ECO:0000313" key="11">
    <source>
        <dbReference type="EMBL" id="MBP2189769.1"/>
    </source>
</evidence>
<feature type="domain" description="Major facilitator superfamily (MFS) profile" evidence="10">
    <location>
        <begin position="21"/>
        <end position="425"/>
    </location>
</feature>
<feature type="transmembrane region" description="Helical" evidence="9">
    <location>
        <begin position="243"/>
        <end position="261"/>
    </location>
</feature>
<keyword evidence="5 9" id="KW-0812">Transmembrane</keyword>
<evidence type="ECO:0000256" key="7">
    <source>
        <dbReference type="ARBA" id="ARBA00022989"/>
    </source>
</evidence>
<keyword evidence="4" id="KW-1003">Cell membrane</keyword>
<evidence type="ECO:0000256" key="6">
    <source>
        <dbReference type="ARBA" id="ARBA00022847"/>
    </source>
</evidence>
<organism evidence="11 12">
    <name type="scientific">Nocardia goodfellowii</name>
    <dbReference type="NCBI Taxonomy" id="882446"/>
    <lineage>
        <taxon>Bacteria</taxon>
        <taxon>Bacillati</taxon>
        <taxon>Actinomycetota</taxon>
        <taxon>Actinomycetes</taxon>
        <taxon>Mycobacteriales</taxon>
        <taxon>Nocardiaceae</taxon>
        <taxon>Nocardia</taxon>
    </lineage>
</organism>
<keyword evidence="6" id="KW-0769">Symport</keyword>
<dbReference type="PROSITE" id="PS00217">
    <property type="entry name" value="SUGAR_TRANSPORT_2"/>
    <property type="match status" value="1"/>
</dbReference>
<dbReference type="InterPro" id="IPR011701">
    <property type="entry name" value="MFS"/>
</dbReference>
<dbReference type="InterPro" id="IPR020846">
    <property type="entry name" value="MFS_dom"/>
</dbReference>
<feature type="transmembrane region" description="Helical" evidence="9">
    <location>
        <begin position="55"/>
        <end position="77"/>
    </location>
</feature>
<evidence type="ECO:0000256" key="8">
    <source>
        <dbReference type="ARBA" id="ARBA00023136"/>
    </source>
</evidence>
<dbReference type="PANTHER" id="PTHR43528">
    <property type="entry name" value="ALPHA-KETOGLUTARATE PERMEASE"/>
    <property type="match status" value="1"/>
</dbReference>
<gene>
    <name evidence="11" type="ORF">BJ987_002670</name>
</gene>
<dbReference type="InterPro" id="IPR051084">
    <property type="entry name" value="H+-coupled_symporters"/>
</dbReference>
<proteinExistence type="inferred from homology"/>
<dbReference type="Pfam" id="PF07690">
    <property type="entry name" value="MFS_1"/>
    <property type="match status" value="1"/>
</dbReference>
<evidence type="ECO:0000256" key="9">
    <source>
        <dbReference type="SAM" id="Phobius"/>
    </source>
</evidence>
<dbReference type="Proteomes" id="UP001519325">
    <property type="component" value="Unassembled WGS sequence"/>
</dbReference>
<feature type="transmembrane region" description="Helical" evidence="9">
    <location>
        <begin position="308"/>
        <end position="326"/>
    </location>
</feature>
<dbReference type="Gene3D" id="1.20.1250.20">
    <property type="entry name" value="MFS general substrate transporter like domains"/>
    <property type="match status" value="2"/>
</dbReference>
<feature type="transmembrane region" description="Helical" evidence="9">
    <location>
        <begin position="89"/>
        <end position="108"/>
    </location>
</feature>
<name>A0ABS4QDK6_9NOCA</name>
<dbReference type="PROSITE" id="PS50850">
    <property type="entry name" value="MFS"/>
    <property type="match status" value="1"/>
</dbReference>
<dbReference type="PANTHER" id="PTHR43528:SF1">
    <property type="entry name" value="ALPHA-KETOGLUTARATE PERMEASE"/>
    <property type="match status" value="1"/>
</dbReference>
<dbReference type="SUPFAM" id="SSF103473">
    <property type="entry name" value="MFS general substrate transporter"/>
    <property type="match status" value="1"/>
</dbReference>
<evidence type="ECO:0000256" key="5">
    <source>
        <dbReference type="ARBA" id="ARBA00022692"/>
    </source>
</evidence>